<feature type="transmembrane region" description="Helical" evidence="6">
    <location>
        <begin position="152"/>
        <end position="171"/>
    </location>
</feature>
<evidence type="ECO:0000256" key="1">
    <source>
        <dbReference type="ARBA" id="ARBA00004141"/>
    </source>
</evidence>
<feature type="transmembrane region" description="Helical" evidence="6">
    <location>
        <begin position="213"/>
        <end position="235"/>
    </location>
</feature>
<keyword evidence="3 6" id="KW-0812">Transmembrane</keyword>
<name>A0A2V3ZSN2_9BACT</name>
<keyword evidence="9" id="KW-1185">Reference proteome</keyword>
<dbReference type="GO" id="GO:0016020">
    <property type="term" value="C:membrane"/>
    <property type="evidence" value="ECO:0007669"/>
    <property type="project" value="UniProtKB-SubCell"/>
</dbReference>
<comment type="caution">
    <text evidence="8">The sequence shown here is derived from an EMBL/GenBank/DDBJ whole genome shotgun (WGS) entry which is preliminary data.</text>
</comment>
<feature type="transmembrane region" description="Helical" evidence="6">
    <location>
        <begin position="183"/>
        <end position="201"/>
    </location>
</feature>
<evidence type="ECO:0000313" key="9">
    <source>
        <dbReference type="Proteomes" id="UP000248079"/>
    </source>
</evidence>
<gene>
    <name evidence="8" type="ORF">DF185_20420</name>
</gene>
<feature type="domain" description="EamA" evidence="7">
    <location>
        <begin position="11"/>
        <end position="139"/>
    </location>
</feature>
<dbReference type="PANTHER" id="PTHR32322">
    <property type="entry name" value="INNER MEMBRANE TRANSPORTER"/>
    <property type="match status" value="1"/>
</dbReference>
<organism evidence="8 9">
    <name type="scientific">Marinifilum breve</name>
    <dbReference type="NCBI Taxonomy" id="2184082"/>
    <lineage>
        <taxon>Bacteria</taxon>
        <taxon>Pseudomonadati</taxon>
        <taxon>Bacteroidota</taxon>
        <taxon>Bacteroidia</taxon>
        <taxon>Marinilabiliales</taxon>
        <taxon>Marinifilaceae</taxon>
    </lineage>
</organism>
<evidence type="ECO:0000256" key="6">
    <source>
        <dbReference type="SAM" id="Phobius"/>
    </source>
</evidence>
<dbReference type="OrthoDB" id="1117213at2"/>
<comment type="subcellular location">
    <subcellularLocation>
        <location evidence="1">Membrane</location>
        <topology evidence="1">Multi-pass membrane protein</topology>
    </subcellularLocation>
</comment>
<feature type="transmembrane region" description="Helical" evidence="6">
    <location>
        <begin position="242"/>
        <end position="263"/>
    </location>
</feature>
<protein>
    <submittedName>
        <fullName evidence="8">EamA family transporter</fullName>
    </submittedName>
</protein>
<dbReference type="AlphaFoldDB" id="A0A2V3ZSN2"/>
<sequence length="290" mass="31751">MHWKKPWFQLTILILLAFVWGSSFILMKIGLKSFSSEQAAGIRMLLASLVLLPYSIKNLKFLQRKDLPSLLVAGFIGSFIPAFLFTKAQTQIDSALAGMLNSLTPLFTLLVGILFFKTKFKWLQTIGLIVGLIGALGLITSGKELNFGSINSYALLIVLATTFYGININTIKAKLSHLSGVQITSLSFFFTGPAALIYLLTTDFQPVFTVPNWPIHFLALAALGIIGTALAMLLMNSLIRHISAVYASSVTYVIPIFAIFWGVVDGENITLLHLACMSGILLGVYLINKK</sequence>
<feature type="transmembrane region" description="Helical" evidence="6">
    <location>
        <begin position="39"/>
        <end position="56"/>
    </location>
</feature>
<feature type="transmembrane region" description="Helical" evidence="6">
    <location>
        <begin position="122"/>
        <end position="140"/>
    </location>
</feature>
<feature type="transmembrane region" description="Helical" evidence="6">
    <location>
        <begin position="269"/>
        <end position="287"/>
    </location>
</feature>
<accession>A0A2V3ZSN2</accession>
<evidence type="ECO:0000259" key="7">
    <source>
        <dbReference type="Pfam" id="PF00892"/>
    </source>
</evidence>
<comment type="similarity">
    <text evidence="2">Belongs to the EamA transporter family.</text>
</comment>
<evidence type="ECO:0000256" key="2">
    <source>
        <dbReference type="ARBA" id="ARBA00007362"/>
    </source>
</evidence>
<evidence type="ECO:0000313" key="8">
    <source>
        <dbReference type="EMBL" id="PXX96147.1"/>
    </source>
</evidence>
<keyword evidence="4 6" id="KW-1133">Transmembrane helix</keyword>
<feature type="transmembrane region" description="Helical" evidence="6">
    <location>
        <begin position="94"/>
        <end position="115"/>
    </location>
</feature>
<dbReference type="EMBL" id="QFLI01000012">
    <property type="protein sequence ID" value="PXX96147.1"/>
    <property type="molecule type" value="Genomic_DNA"/>
</dbReference>
<keyword evidence="5 6" id="KW-0472">Membrane</keyword>
<dbReference type="Proteomes" id="UP000248079">
    <property type="component" value="Unassembled WGS sequence"/>
</dbReference>
<feature type="transmembrane region" description="Helical" evidence="6">
    <location>
        <begin position="68"/>
        <end position="88"/>
    </location>
</feature>
<reference evidence="8 9" key="1">
    <citation type="submission" date="2018-05" db="EMBL/GenBank/DDBJ databases">
        <title>Marinifilum breve JC075T sp. nov., a marine bacterium isolated from Yongle Blue Hole in the South China Sea.</title>
        <authorList>
            <person name="Fu T."/>
        </authorList>
    </citation>
    <scope>NUCLEOTIDE SEQUENCE [LARGE SCALE GENOMIC DNA]</scope>
    <source>
        <strain evidence="8 9">JC075</strain>
    </source>
</reference>
<feature type="transmembrane region" description="Helical" evidence="6">
    <location>
        <begin position="7"/>
        <end position="27"/>
    </location>
</feature>
<dbReference type="InterPro" id="IPR037185">
    <property type="entry name" value="EmrE-like"/>
</dbReference>
<evidence type="ECO:0000256" key="3">
    <source>
        <dbReference type="ARBA" id="ARBA00022692"/>
    </source>
</evidence>
<feature type="domain" description="EamA" evidence="7">
    <location>
        <begin position="153"/>
        <end position="288"/>
    </location>
</feature>
<dbReference type="RefSeq" id="WP_110363143.1">
    <property type="nucleotide sequence ID" value="NZ_QFLI01000012.1"/>
</dbReference>
<dbReference type="PANTHER" id="PTHR32322:SF2">
    <property type="entry name" value="EAMA DOMAIN-CONTAINING PROTEIN"/>
    <property type="match status" value="1"/>
</dbReference>
<dbReference type="SUPFAM" id="SSF103481">
    <property type="entry name" value="Multidrug resistance efflux transporter EmrE"/>
    <property type="match status" value="2"/>
</dbReference>
<dbReference type="Pfam" id="PF00892">
    <property type="entry name" value="EamA"/>
    <property type="match status" value="2"/>
</dbReference>
<dbReference type="InterPro" id="IPR050638">
    <property type="entry name" value="AA-Vitamin_Transporters"/>
</dbReference>
<dbReference type="InterPro" id="IPR000620">
    <property type="entry name" value="EamA_dom"/>
</dbReference>
<evidence type="ECO:0000256" key="5">
    <source>
        <dbReference type="ARBA" id="ARBA00023136"/>
    </source>
</evidence>
<evidence type="ECO:0000256" key="4">
    <source>
        <dbReference type="ARBA" id="ARBA00022989"/>
    </source>
</evidence>
<proteinExistence type="inferred from homology"/>